<organism evidence="1 2">
    <name type="scientific">Rhodococcus opacus M213</name>
    <dbReference type="NCBI Taxonomy" id="1129896"/>
    <lineage>
        <taxon>Bacteria</taxon>
        <taxon>Bacillati</taxon>
        <taxon>Actinomycetota</taxon>
        <taxon>Actinomycetes</taxon>
        <taxon>Mycobacteriales</taxon>
        <taxon>Nocardiaceae</taxon>
        <taxon>Rhodococcus</taxon>
    </lineage>
</organism>
<dbReference type="AlphaFoldDB" id="K8XJM0"/>
<evidence type="ECO:0000313" key="2">
    <source>
        <dbReference type="Proteomes" id="UP000005951"/>
    </source>
</evidence>
<comment type="caution">
    <text evidence="1">The sequence shown here is derived from an EMBL/GenBank/DDBJ whole genome shotgun (WGS) entry which is preliminary data.</text>
</comment>
<accession>K8XJM0</accession>
<name>K8XJM0_RHOOP</name>
<dbReference type="Proteomes" id="UP000005951">
    <property type="component" value="Unassembled WGS sequence"/>
</dbReference>
<sequence>MAESVPFEFDAFDLAGHATLEDVTYLPTPEPRTDEMPLSQTVVDFAGE</sequence>
<proteinExistence type="predicted"/>
<gene>
    <name evidence="1" type="ORF">WSS_A15064</name>
</gene>
<evidence type="ECO:0000313" key="1">
    <source>
        <dbReference type="EMBL" id="EKT81823.1"/>
    </source>
</evidence>
<reference evidence="1 2" key="1">
    <citation type="journal article" date="2013" name="Genome Announc.">
        <title>Draft Genome Sequence of Rhodococcus opacus Strain M213 Shows a Diverse Catabolic Potential.</title>
        <authorList>
            <person name="Pathak A."/>
            <person name="Green S.J."/>
            <person name="Ogram A."/>
            <person name="Chauhan A."/>
        </authorList>
    </citation>
    <scope>NUCLEOTIDE SEQUENCE [LARGE SCALE GENOMIC DNA]</scope>
    <source>
        <strain evidence="1 2">M213</strain>
    </source>
</reference>
<protein>
    <submittedName>
        <fullName evidence="1">Uncharacterized protein</fullName>
    </submittedName>
</protein>
<dbReference type="EMBL" id="AJYC02000047">
    <property type="protein sequence ID" value="EKT81823.1"/>
    <property type="molecule type" value="Genomic_DNA"/>
</dbReference>
<dbReference type="RefSeq" id="WP_005256979.1">
    <property type="nucleotide sequence ID" value="NZ_AJYC02000047.1"/>
</dbReference>